<dbReference type="Pfam" id="PF08843">
    <property type="entry name" value="AbiEii"/>
    <property type="match status" value="1"/>
</dbReference>
<dbReference type="KEGG" id="xap:XA3_04940"/>
<organism evidence="1 2">
    <name type="scientific">Xylocopilactobacillus apicola</name>
    <dbReference type="NCBI Taxonomy" id="2932184"/>
    <lineage>
        <taxon>Bacteria</taxon>
        <taxon>Bacillati</taxon>
        <taxon>Bacillota</taxon>
        <taxon>Bacilli</taxon>
        <taxon>Lactobacillales</taxon>
        <taxon>Lactobacillaceae</taxon>
        <taxon>Xylocopilactobacillus</taxon>
    </lineage>
</organism>
<keyword evidence="2" id="KW-1185">Reference proteome</keyword>
<sequence length="298" mass="35317">MKSNRLKDLIKTQNSKISFEEYRIRYATERFLLRLQDSEYKDNVVIKGGFLLGTIFKIEQRTTKDLDTSLRDIEVDRKNITEMLETISDIDLNDNVKFELLKLVDSQQNHVYAGFRAKLKMNFSDENSNICFDLDLGVGDKITPSAQITEIPLLFNEKNEKQETLAIYAYPLETTLAEKAEIVLDLGVKNSRMKDFYDIHLILNSPNETSSVKLYEAFENTWNFRHKDKIIDEELFEDWFFIIDEISSSKEINGKYWKNYTLDREYTQSLEFSDIMHQFKEYLTELHNVYRKITQRKI</sequence>
<dbReference type="Proteomes" id="UP001321861">
    <property type="component" value="Chromosome"/>
</dbReference>
<name>A0AAU9DVW0_9LACO</name>
<evidence type="ECO:0000313" key="2">
    <source>
        <dbReference type="Proteomes" id="UP001321861"/>
    </source>
</evidence>
<evidence type="ECO:0000313" key="1">
    <source>
        <dbReference type="EMBL" id="BDR58053.1"/>
    </source>
</evidence>
<dbReference type="AlphaFoldDB" id="A0AAU9DVW0"/>
<protein>
    <submittedName>
        <fullName evidence="1">Abortive infection protein</fullName>
    </submittedName>
</protein>
<proteinExistence type="predicted"/>
<dbReference type="EMBL" id="AP026802">
    <property type="protein sequence ID" value="BDR58053.1"/>
    <property type="molecule type" value="Genomic_DNA"/>
</dbReference>
<dbReference type="InterPro" id="IPR014942">
    <property type="entry name" value="AbiEii"/>
</dbReference>
<reference evidence="1 2" key="1">
    <citation type="journal article" date="2023" name="Microbiol. Spectr.">
        <title>Symbiosis of Carpenter Bees with Uncharacterized Lactic Acid Bacteria Showing NAD Auxotrophy.</title>
        <authorList>
            <person name="Kawasaki S."/>
            <person name="Ozawa K."/>
            <person name="Mori T."/>
            <person name="Yamamoto A."/>
            <person name="Ito M."/>
            <person name="Ohkuma M."/>
            <person name="Sakamoto M."/>
            <person name="Matsutani M."/>
        </authorList>
    </citation>
    <scope>NUCLEOTIDE SEQUENCE [LARGE SCALE GENOMIC DNA]</scope>
    <source>
        <strain evidence="1 2">XA3</strain>
    </source>
</reference>
<dbReference type="RefSeq" id="WP_317635974.1">
    <property type="nucleotide sequence ID" value="NZ_AP026802.1"/>
</dbReference>
<accession>A0AAU9DVW0</accession>
<gene>
    <name evidence="1" type="ORF">XA3_04940</name>
</gene>